<keyword evidence="3" id="KW-1185">Reference proteome</keyword>
<dbReference type="AlphaFoldDB" id="A0AAD7SLR1"/>
<evidence type="ECO:0000313" key="3">
    <source>
        <dbReference type="Proteomes" id="UP001221898"/>
    </source>
</evidence>
<dbReference type="EMBL" id="JAINUG010000054">
    <property type="protein sequence ID" value="KAJ8404332.1"/>
    <property type="molecule type" value="Genomic_DNA"/>
</dbReference>
<gene>
    <name evidence="2" type="ORF">AAFF_G00341050</name>
</gene>
<feature type="compositionally biased region" description="Basic and acidic residues" evidence="1">
    <location>
        <begin position="45"/>
        <end position="60"/>
    </location>
</feature>
<comment type="caution">
    <text evidence="2">The sequence shown here is derived from an EMBL/GenBank/DDBJ whole genome shotgun (WGS) entry which is preliminary data.</text>
</comment>
<dbReference type="Proteomes" id="UP001221898">
    <property type="component" value="Unassembled WGS sequence"/>
</dbReference>
<reference evidence="2" key="1">
    <citation type="journal article" date="2023" name="Science">
        <title>Genome structures resolve the early diversification of teleost fishes.</title>
        <authorList>
            <person name="Parey E."/>
            <person name="Louis A."/>
            <person name="Montfort J."/>
            <person name="Bouchez O."/>
            <person name="Roques C."/>
            <person name="Iampietro C."/>
            <person name="Lluch J."/>
            <person name="Castinel A."/>
            <person name="Donnadieu C."/>
            <person name="Desvignes T."/>
            <person name="Floi Bucao C."/>
            <person name="Jouanno E."/>
            <person name="Wen M."/>
            <person name="Mejri S."/>
            <person name="Dirks R."/>
            <person name="Jansen H."/>
            <person name="Henkel C."/>
            <person name="Chen W.J."/>
            <person name="Zahm M."/>
            <person name="Cabau C."/>
            <person name="Klopp C."/>
            <person name="Thompson A.W."/>
            <person name="Robinson-Rechavi M."/>
            <person name="Braasch I."/>
            <person name="Lecointre G."/>
            <person name="Bobe J."/>
            <person name="Postlethwait J.H."/>
            <person name="Berthelot C."/>
            <person name="Roest Crollius H."/>
            <person name="Guiguen Y."/>
        </authorList>
    </citation>
    <scope>NUCLEOTIDE SEQUENCE</scope>
    <source>
        <strain evidence="2">NC1722</strain>
    </source>
</reference>
<accession>A0AAD7SLR1</accession>
<sequence>MQPSITDERSALLLPVNTTDFDYFSKEVFEKLQCLSRERRRRQPARVEDFKAAPPAEKHKNSLSGFTAVPLFGLRRADGRIAGEISLRRGALCARRSADERGVLVVLPS</sequence>
<name>A0AAD7SLR1_9TELE</name>
<evidence type="ECO:0000313" key="2">
    <source>
        <dbReference type="EMBL" id="KAJ8404332.1"/>
    </source>
</evidence>
<proteinExistence type="predicted"/>
<organism evidence="2 3">
    <name type="scientific">Aldrovandia affinis</name>
    <dbReference type="NCBI Taxonomy" id="143900"/>
    <lineage>
        <taxon>Eukaryota</taxon>
        <taxon>Metazoa</taxon>
        <taxon>Chordata</taxon>
        <taxon>Craniata</taxon>
        <taxon>Vertebrata</taxon>
        <taxon>Euteleostomi</taxon>
        <taxon>Actinopterygii</taxon>
        <taxon>Neopterygii</taxon>
        <taxon>Teleostei</taxon>
        <taxon>Notacanthiformes</taxon>
        <taxon>Halosauridae</taxon>
        <taxon>Aldrovandia</taxon>
    </lineage>
</organism>
<protein>
    <submittedName>
        <fullName evidence="2">Uncharacterized protein</fullName>
    </submittedName>
</protein>
<evidence type="ECO:0000256" key="1">
    <source>
        <dbReference type="SAM" id="MobiDB-lite"/>
    </source>
</evidence>
<feature type="region of interest" description="Disordered" evidence="1">
    <location>
        <begin position="38"/>
        <end position="61"/>
    </location>
</feature>